<dbReference type="Proteomes" id="UP000052232">
    <property type="component" value="Unassembled WGS sequence"/>
</dbReference>
<evidence type="ECO:0000313" key="2">
    <source>
        <dbReference type="EMBL" id="KMS57560.1"/>
    </source>
</evidence>
<dbReference type="InterPro" id="IPR022742">
    <property type="entry name" value="Hydrolase_4"/>
</dbReference>
<dbReference type="PANTHER" id="PTHR12277:SF81">
    <property type="entry name" value="PROTEIN ABHD13"/>
    <property type="match status" value="1"/>
</dbReference>
<dbReference type="RefSeq" id="WP_066601095.1">
    <property type="nucleotide sequence ID" value="NZ_KQ130434.1"/>
</dbReference>
<dbReference type="PATRIC" id="fig|1420583.3.peg.987"/>
<comment type="caution">
    <text evidence="2">The sequence shown here is derived from an EMBL/GenBank/DDBJ whole genome shotgun (WGS) entry which is preliminary data.</text>
</comment>
<name>A0A0J8ATE8_9SPHN</name>
<dbReference type="EMBL" id="JACT01000001">
    <property type="protein sequence ID" value="KMS57560.1"/>
    <property type="molecule type" value="Genomic_DNA"/>
</dbReference>
<keyword evidence="2" id="KW-0378">Hydrolase</keyword>
<protein>
    <submittedName>
        <fullName evidence="2">Alpha/beta hydrolase</fullName>
    </submittedName>
</protein>
<dbReference type="SUPFAM" id="SSF53474">
    <property type="entry name" value="alpha/beta-Hydrolases"/>
    <property type="match status" value="1"/>
</dbReference>
<organism evidence="2 3">
    <name type="scientific">Sphingobium cupriresistens LL01</name>
    <dbReference type="NCBI Taxonomy" id="1420583"/>
    <lineage>
        <taxon>Bacteria</taxon>
        <taxon>Pseudomonadati</taxon>
        <taxon>Pseudomonadota</taxon>
        <taxon>Alphaproteobacteria</taxon>
        <taxon>Sphingomonadales</taxon>
        <taxon>Sphingomonadaceae</taxon>
        <taxon>Sphingobium</taxon>
    </lineage>
</organism>
<dbReference type="AlphaFoldDB" id="A0A0J8ATE8"/>
<sequence>MSHFSRTTASWAIAATLTLTGCASAVREHIYKADETQIDIARWTHVRPQSLPVRTADGLALTGYYWPGDPMDRDVILFFHGRGSNQGVAARYAEHLIGRGDHVIVVSYRGFGGNPGSPTQAGLMTDGRAYVDRARQLVGSNARIFLVGHSLGGAVALHVAATVPVAGVVTLSTFDKLTESAPAGVGALLPDKWNNLDAATKIGAPLVMMHGTADDRVDMGQAAALFAAARSPTDWLIAPGAGHNPDMTRIAPLVSEAVEAVVSGALGRYPAASPAGWDIRRK</sequence>
<accession>A0A0J8ATE8</accession>
<dbReference type="InterPro" id="IPR029058">
    <property type="entry name" value="AB_hydrolase_fold"/>
</dbReference>
<feature type="domain" description="Serine aminopeptidase S33" evidence="1">
    <location>
        <begin position="73"/>
        <end position="180"/>
    </location>
</feature>
<dbReference type="STRING" id="1420583.V473_04900"/>
<gene>
    <name evidence="2" type="ORF">V473_04900</name>
</gene>
<dbReference type="GO" id="GO:0016787">
    <property type="term" value="F:hydrolase activity"/>
    <property type="evidence" value="ECO:0007669"/>
    <property type="project" value="UniProtKB-KW"/>
</dbReference>
<dbReference type="PROSITE" id="PS51257">
    <property type="entry name" value="PROKAR_LIPOPROTEIN"/>
    <property type="match status" value="1"/>
</dbReference>
<evidence type="ECO:0000313" key="3">
    <source>
        <dbReference type="Proteomes" id="UP000052232"/>
    </source>
</evidence>
<keyword evidence="3" id="KW-1185">Reference proteome</keyword>
<proteinExistence type="predicted"/>
<dbReference type="PANTHER" id="PTHR12277">
    <property type="entry name" value="ALPHA/BETA HYDROLASE DOMAIN-CONTAINING PROTEIN"/>
    <property type="match status" value="1"/>
</dbReference>
<dbReference type="Pfam" id="PF12146">
    <property type="entry name" value="Hydrolase_4"/>
    <property type="match status" value="1"/>
</dbReference>
<dbReference type="Gene3D" id="3.40.50.1820">
    <property type="entry name" value="alpha/beta hydrolase"/>
    <property type="match status" value="1"/>
</dbReference>
<evidence type="ECO:0000259" key="1">
    <source>
        <dbReference type="Pfam" id="PF12146"/>
    </source>
</evidence>
<reference evidence="2 3" key="1">
    <citation type="journal article" date="2015" name="G3 (Bethesda)">
        <title>Insights into Ongoing Evolution of the Hexachlorocyclohexane Catabolic Pathway from Comparative Genomics of Ten Sphingomonadaceae Strains.</title>
        <authorList>
            <person name="Pearce S.L."/>
            <person name="Oakeshott J.G."/>
            <person name="Pandey G."/>
        </authorList>
    </citation>
    <scope>NUCLEOTIDE SEQUENCE [LARGE SCALE GENOMIC DNA]</scope>
    <source>
        <strain evidence="2 3">LL01</strain>
    </source>
</reference>